<feature type="domain" description="N-acetyltransferase" evidence="1">
    <location>
        <begin position="1"/>
        <end position="137"/>
    </location>
</feature>
<keyword evidence="3" id="KW-1185">Reference proteome</keyword>
<dbReference type="EMBL" id="QYUO01000002">
    <property type="protein sequence ID" value="RJF96238.1"/>
    <property type="molecule type" value="Genomic_DNA"/>
</dbReference>
<dbReference type="InterPro" id="IPR000182">
    <property type="entry name" value="GNAT_dom"/>
</dbReference>
<dbReference type="PROSITE" id="PS51186">
    <property type="entry name" value="GNAT"/>
    <property type="match status" value="1"/>
</dbReference>
<protein>
    <submittedName>
        <fullName evidence="2">GNAT family N-acetyltransferase</fullName>
    </submittedName>
</protein>
<dbReference type="CDD" id="cd04301">
    <property type="entry name" value="NAT_SF"/>
    <property type="match status" value="1"/>
</dbReference>
<reference evidence="3" key="1">
    <citation type="submission" date="2018-09" db="EMBL/GenBank/DDBJ databases">
        <authorList>
            <person name="Zhu H."/>
        </authorList>
    </citation>
    <scope>NUCLEOTIDE SEQUENCE [LARGE SCALE GENOMIC DNA]</scope>
    <source>
        <strain evidence="3">K1R23-30</strain>
    </source>
</reference>
<dbReference type="Pfam" id="PF13673">
    <property type="entry name" value="Acetyltransf_10"/>
    <property type="match status" value="1"/>
</dbReference>
<evidence type="ECO:0000259" key="1">
    <source>
        <dbReference type="PROSITE" id="PS51186"/>
    </source>
</evidence>
<dbReference type="SUPFAM" id="SSF55729">
    <property type="entry name" value="Acyl-CoA N-acyltransferases (Nat)"/>
    <property type="match status" value="1"/>
</dbReference>
<name>A0A3A3FL31_9BURK</name>
<dbReference type="InterPro" id="IPR016181">
    <property type="entry name" value="Acyl_CoA_acyltransferase"/>
</dbReference>
<evidence type="ECO:0000313" key="3">
    <source>
        <dbReference type="Proteomes" id="UP000265955"/>
    </source>
</evidence>
<dbReference type="AlphaFoldDB" id="A0A3A3FL31"/>
<accession>A0A3A3FL31</accession>
<evidence type="ECO:0000313" key="2">
    <source>
        <dbReference type="EMBL" id="RJF96238.1"/>
    </source>
</evidence>
<proteinExistence type="predicted"/>
<keyword evidence="2" id="KW-0808">Transferase</keyword>
<organism evidence="2 3">
    <name type="scientific">Noviherbaspirillum saxi</name>
    <dbReference type="NCBI Taxonomy" id="2320863"/>
    <lineage>
        <taxon>Bacteria</taxon>
        <taxon>Pseudomonadati</taxon>
        <taxon>Pseudomonadota</taxon>
        <taxon>Betaproteobacteria</taxon>
        <taxon>Burkholderiales</taxon>
        <taxon>Oxalobacteraceae</taxon>
        <taxon>Noviherbaspirillum</taxon>
    </lineage>
</organism>
<dbReference type="Proteomes" id="UP000265955">
    <property type="component" value="Unassembled WGS sequence"/>
</dbReference>
<gene>
    <name evidence="2" type="ORF">D3871_15995</name>
</gene>
<sequence length="154" mass="16644">MRRSILECCIDDHRNDVAILSAWLANKTPETVRCWFGSHANYSIVAVSSGVVSGVAIMTRQGKIVLCYVSPEARFGGTGKALLQALECRAKEWGVLQLQVNSTLTAKGFYAHNGFVEGAVARTAFGTDGILFSKRLAASYPQKAPCRCSLAQTD</sequence>
<comment type="caution">
    <text evidence="2">The sequence shown here is derived from an EMBL/GenBank/DDBJ whole genome shotgun (WGS) entry which is preliminary data.</text>
</comment>
<dbReference type="Gene3D" id="3.40.630.30">
    <property type="match status" value="1"/>
</dbReference>
<dbReference type="OrthoDB" id="8753707at2"/>
<dbReference type="GO" id="GO:0016747">
    <property type="term" value="F:acyltransferase activity, transferring groups other than amino-acyl groups"/>
    <property type="evidence" value="ECO:0007669"/>
    <property type="project" value="InterPro"/>
</dbReference>